<dbReference type="PANTHER" id="PTHR16222:SF24">
    <property type="entry name" value="ADP-RIBOSYLHYDROLASE ARH3"/>
    <property type="match status" value="1"/>
</dbReference>
<feature type="binding site" evidence="3">
    <location>
        <position position="67"/>
    </location>
    <ligand>
        <name>Mg(2+)</name>
        <dbReference type="ChEBI" id="CHEBI:18420"/>
        <label>1</label>
    </ligand>
</feature>
<dbReference type="InterPro" id="IPR036705">
    <property type="entry name" value="Ribosyl_crysJ1_sf"/>
</dbReference>
<evidence type="ECO:0000313" key="4">
    <source>
        <dbReference type="EMBL" id="KAA9394849.1"/>
    </source>
</evidence>
<gene>
    <name evidence="4" type="ORF">FCK90_04770</name>
</gene>
<comment type="similarity">
    <text evidence="1">Belongs to the ADP-ribosylglycohydrolase family.</text>
</comment>
<dbReference type="EMBL" id="SZWF01000004">
    <property type="protein sequence ID" value="KAA9394849.1"/>
    <property type="molecule type" value="Genomic_DNA"/>
</dbReference>
<feature type="binding site" evidence="3">
    <location>
        <position position="65"/>
    </location>
    <ligand>
        <name>Mg(2+)</name>
        <dbReference type="ChEBI" id="CHEBI:18420"/>
        <label>1</label>
    </ligand>
</feature>
<protein>
    <submittedName>
        <fullName evidence="4">ADP-ribosylglycohydrolase family protein</fullName>
    </submittedName>
</protein>
<keyword evidence="3" id="KW-0479">Metal-binding</keyword>
<feature type="binding site" evidence="3">
    <location>
        <position position="66"/>
    </location>
    <ligand>
        <name>Mg(2+)</name>
        <dbReference type="ChEBI" id="CHEBI:18420"/>
        <label>1</label>
    </ligand>
</feature>
<keyword evidence="5" id="KW-1185">Reference proteome</keyword>
<evidence type="ECO:0000256" key="1">
    <source>
        <dbReference type="ARBA" id="ARBA00010702"/>
    </source>
</evidence>
<feature type="binding site" evidence="3">
    <location>
        <position position="287"/>
    </location>
    <ligand>
        <name>Mg(2+)</name>
        <dbReference type="ChEBI" id="CHEBI:18420"/>
        <label>1</label>
    </ligand>
</feature>
<dbReference type="SUPFAM" id="SSF101478">
    <property type="entry name" value="ADP-ribosylglycohydrolase"/>
    <property type="match status" value="1"/>
</dbReference>
<accession>A0A5J5KYY3</accession>
<reference evidence="4 5" key="1">
    <citation type="submission" date="2019-05" db="EMBL/GenBank/DDBJ databases">
        <title>Kocuria coralli sp. nov., a novel actinobacterium isolated from coral reef seawater.</title>
        <authorList>
            <person name="Li J."/>
        </authorList>
    </citation>
    <scope>NUCLEOTIDE SEQUENCE [LARGE SCALE GENOMIC DNA]</scope>
    <source>
        <strain evidence="4 5">SCSIO 13007</strain>
    </source>
</reference>
<dbReference type="RefSeq" id="WP_158033160.1">
    <property type="nucleotide sequence ID" value="NZ_ML708613.1"/>
</dbReference>
<sequence>MSRFPSLHDRAEAALLGLAIGDALGMPTQSMSREQIARTYGTIRGLVDAVSDQPIAPLMPAGTITDDTEQALLLGELLIAGDGRIEPRGFADALADWERGMEAKGSRDLLGPSTKAAIAAIQGGATPEDDPGRGGTTNGAAMRITPVGIAFPPDRLLPAVADASRLTHNTGLGLSAAAAVGMAVSYALEHPDATMPDVVAVAAEAADALAGTGNWAAGGAVGPRIRWAAEAVAGLDAAAALEFVADVVGTSVASQESVPAVFALISRFGDGPYATLLHATALGGDTDTMAAMAGAVLGALHGRHAWPGEVADRVLSINDLDLRTLVDGLLGLRHAAA</sequence>
<dbReference type="AlphaFoldDB" id="A0A5J5KYY3"/>
<feature type="binding site" evidence="3">
    <location>
        <position position="285"/>
    </location>
    <ligand>
        <name>Mg(2+)</name>
        <dbReference type="ChEBI" id="CHEBI:18420"/>
        <label>1</label>
    </ligand>
</feature>
<comment type="cofactor">
    <cofactor evidence="3">
        <name>Mg(2+)</name>
        <dbReference type="ChEBI" id="CHEBI:18420"/>
    </cofactor>
    <text evidence="3">Binds 2 magnesium ions per subunit.</text>
</comment>
<dbReference type="Gene3D" id="1.10.4080.10">
    <property type="entry name" value="ADP-ribosylation/Crystallin J1"/>
    <property type="match status" value="1"/>
</dbReference>
<dbReference type="GO" id="GO:0046872">
    <property type="term" value="F:metal ion binding"/>
    <property type="evidence" value="ECO:0007669"/>
    <property type="project" value="UniProtKB-KW"/>
</dbReference>
<dbReference type="InterPro" id="IPR005502">
    <property type="entry name" value="Ribosyl_crysJ1"/>
</dbReference>
<dbReference type="InterPro" id="IPR050792">
    <property type="entry name" value="ADP-ribosylglycohydrolase"/>
</dbReference>
<dbReference type="Proteomes" id="UP000325957">
    <property type="component" value="Unassembled WGS sequence"/>
</dbReference>
<name>A0A5J5KYY3_9MICC</name>
<evidence type="ECO:0000313" key="5">
    <source>
        <dbReference type="Proteomes" id="UP000325957"/>
    </source>
</evidence>
<dbReference type="GO" id="GO:0016787">
    <property type="term" value="F:hydrolase activity"/>
    <property type="evidence" value="ECO:0007669"/>
    <property type="project" value="UniProtKB-KW"/>
</dbReference>
<evidence type="ECO:0000256" key="3">
    <source>
        <dbReference type="PIRSR" id="PIRSR605502-1"/>
    </source>
</evidence>
<dbReference type="Pfam" id="PF03747">
    <property type="entry name" value="ADP_ribosyl_GH"/>
    <property type="match status" value="1"/>
</dbReference>
<organism evidence="4 5">
    <name type="scientific">Kocuria coralli</name>
    <dbReference type="NCBI Taxonomy" id="1461025"/>
    <lineage>
        <taxon>Bacteria</taxon>
        <taxon>Bacillati</taxon>
        <taxon>Actinomycetota</taxon>
        <taxon>Actinomycetes</taxon>
        <taxon>Micrococcales</taxon>
        <taxon>Micrococcaceae</taxon>
        <taxon>Kocuria</taxon>
    </lineage>
</organism>
<proteinExistence type="inferred from homology"/>
<keyword evidence="3" id="KW-0460">Magnesium</keyword>
<keyword evidence="2 4" id="KW-0378">Hydrolase</keyword>
<comment type="caution">
    <text evidence="4">The sequence shown here is derived from an EMBL/GenBank/DDBJ whole genome shotgun (WGS) entry which is preliminary data.</text>
</comment>
<dbReference type="OrthoDB" id="2822542at2"/>
<dbReference type="PANTHER" id="PTHR16222">
    <property type="entry name" value="ADP-RIBOSYLGLYCOHYDROLASE"/>
    <property type="match status" value="1"/>
</dbReference>
<evidence type="ECO:0000256" key="2">
    <source>
        <dbReference type="ARBA" id="ARBA00022801"/>
    </source>
</evidence>
<feature type="binding site" evidence="3">
    <location>
        <position position="288"/>
    </location>
    <ligand>
        <name>Mg(2+)</name>
        <dbReference type="ChEBI" id="CHEBI:18420"/>
        <label>1</label>
    </ligand>
</feature>